<feature type="region of interest" description="Disordered" evidence="1">
    <location>
        <begin position="1"/>
        <end position="45"/>
    </location>
</feature>
<organism evidence="2">
    <name type="scientific">Arundo donax</name>
    <name type="common">Giant reed</name>
    <name type="synonym">Donax arundinaceus</name>
    <dbReference type="NCBI Taxonomy" id="35708"/>
    <lineage>
        <taxon>Eukaryota</taxon>
        <taxon>Viridiplantae</taxon>
        <taxon>Streptophyta</taxon>
        <taxon>Embryophyta</taxon>
        <taxon>Tracheophyta</taxon>
        <taxon>Spermatophyta</taxon>
        <taxon>Magnoliopsida</taxon>
        <taxon>Liliopsida</taxon>
        <taxon>Poales</taxon>
        <taxon>Poaceae</taxon>
        <taxon>PACMAD clade</taxon>
        <taxon>Arundinoideae</taxon>
        <taxon>Arundineae</taxon>
        <taxon>Arundo</taxon>
    </lineage>
</organism>
<sequence>MSNRSDDLNCPRLRSPKKISASPRPRSKKAPASHPRAAGFEPPLPAPLLRGLRGRAVGSPGLGVWGLGFGGPEHDGGEGRRRAAGDGGAAAAAVAVSRHEEPHQR</sequence>
<reference evidence="2" key="2">
    <citation type="journal article" date="2015" name="Data Brief">
        <title>Shoot transcriptome of the giant reed, Arundo donax.</title>
        <authorList>
            <person name="Barrero R.A."/>
            <person name="Guerrero F.D."/>
            <person name="Moolhuijzen P."/>
            <person name="Goolsby J.A."/>
            <person name="Tidwell J."/>
            <person name="Bellgard S.E."/>
            <person name="Bellgard M.I."/>
        </authorList>
    </citation>
    <scope>NUCLEOTIDE SEQUENCE</scope>
    <source>
        <tissue evidence="2">Shoot tissue taken approximately 20 cm above the soil surface</tissue>
    </source>
</reference>
<dbReference type="AlphaFoldDB" id="A0A0A9F4M1"/>
<protein>
    <submittedName>
        <fullName evidence="2">Uncharacterized protein</fullName>
    </submittedName>
</protein>
<reference evidence="2" key="1">
    <citation type="submission" date="2014-09" db="EMBL/GenBank/DDBJ databases">
        <authorList>
            <person name="Magalhaes I.L.F."/>
            <person name="Oliveira U."/>
            <person name="Santos F.R."/>
            <person name="Vidigal T.H.D.A."/>
            <person name="Brescovit A.D."/>
            <person name="Santos A.J."/>
        </authorList>
    </citation>
    <scope>NUCLEOTIDE SEQUENCE</scope>
    <source>
        <tissue evidence="2">Shoot tissue taken approximately 20 cm above the soil surface</tissue>
    </source>
</reference>
<feature type="compositionally biased region" description="Basic and acidic residues" evidence="1">
    <location>
        <begin position="72"/>
        <end position="84"/>
    </location>
</feature>
<feature type="region of interest" description="Disordered" evidence="1">
    <location>
        <begin position="68"/>
        <end position="105"/>
    </location>
</feature>
<accession>A0A0A9F4M1</accession>
<evidence type="ECO:0000256" key="1">
    <source>
        <dbReference type="SAM" id="MobiDB-lite"/>
    </source>
</evidence>
<name>A0A0A9F4M1_ARUDO</name>
<dbReference type="EMBL" id="GBRH01192815">
    <property type="protein sequence ID" value="JAE05081.1"/>
    <property type="molecule type" value="Transcribed_RNA"/>
</dbReference>
<evidence type="ECO:0000313" key="2">
    <source>
        <dbReference type="EMBL" id="JAE05081.1"/>
    </source>
</evidence>
<proteinExistence type="predicted"/>